<sequence>MELMEELEETGTPWDLIYLGRKRLHPEHPERPVPGVRNLVEAGYSYWTLGYALSLSGARKLLRAEPLGKMIPV</sequence>
<keyword evidence="1" id="KW-0328">Glycosyltransferase</keyword>
<name>A0A7K4X2D5_9TYRA</name>
<reference evidence="1 2" key="1">
    <citation type="submission" date="2019-09" db="EMBL/GenBank/DDBJ databases">
        <title>Bird 10,000 Genomes (B10K) Project - Family phase.</title>
        <authorList>
            <person name="Zhang G."/>
        </authorList>
    </citation>
    <scope>NUCLEOTIDE SEQUENCE [LARGE SCALE GENOMIC DNA]</scope>
    <source>
        <strain evidence="1">B10K-CU-031-13</strain>
        <tissue evidence="1">Muscle</tissue>
    </source>
</reference>
<evidence type="ECO:0000313" key="2">
    <source>
        <dbReference type="Proteomes" id="UP000540952"/>
    </source>
</evidence>
<accession>A0A7K4X2D5</accession>
<gene>
    <name evidence="1" type="primary">Colgalt1</name>
    <name evidence="1" type="ORF">TACRUB_R10721</name>
</gene>
<dbReference type="AlphaFoldDB" id="A0A7K4X2D5"/>
<dbReference type="GO" id="GO:0016757">
    <property type="term" value="F:glycosyltransferase activity"/>
    <property type="evidence" value="ECO:0007669"/>
    <property type="project" value="UniProtKB-KW"/>
</dbReference>
<feature type="non-terminal residue" evidence="1">
    <location>
        <position position="73"/>
    </location>
</feature>
<organism evidence="1 2">
    <name type="scientific">Tachuris rubrigastra</name>
    <dbReference type="NCBI Taxonomy" id="495162"/>
    <lineage>
        <taxon>Eukaryota</taxon>
        <taxon>Metazoa</taxon>
        <taxon>Chordata</taxon>
        <taxon>Craniata</taxon>
        <taxon>Vertebrata</taxon>
        <taxon>Euteleostomi</taxon>
        <taxon>Archelosauria</taxon>
        <taxon>Archosauria</taxon>
        <taxon>Dinosauria</taxon>
        <taxon>Saurischia</taxon>
        <taxon>Theropoda</taxon>
        <taxon>Coelurosauria</taxon>
        <taxon>Aves</taxon>
        <taxon>Neognathae</taxon>
        <taxon>Neoaves</taxon>
        <taxon>Telluraves</taxon>
        <taxon>Australaves</taxon>
        <taxon>Passeriformes</taxon>
        <taxon>Tyrannidae</taxon>
        <taxon>Tachuris</taxon>
    </lineage>
</organism>
<dbReference type="EMBL" id="VZRD01001985">
    <property type="protein sequence ID" value="NWR40700.1"/>
    <property type="molecule type" value="Genomic_DNA"/>
</dbReference>
<dbReference type="Proteomes" id="UP000540952">
    <property type="component" value="Unassembled WGS sequence"/>
</dbReference>
<evidence type="ECO:0000313" key="1">
    <source>
        <dbReference type="EMBL" id="NWR40700.1"/>
    </source>
</evidence>
<keyword evidence="1" id="KW-0808">Transferase</keyword>
<protein>
    <submittedName>
        <fullName evidence="1">GT251 galactosyltransferase</fullName>
    </submittedName>
</protein>
<proteinExistence type="predicted"/>
<comment type="caution">
    <text evidence="1">The sequence shown here is derived from an EMBL/GenBank/DDBJ whole genome shotgun (WGS) entry which is preliminary data.</text>
</comment>
<keyword evidence="2" id="KW-1185">Reference proteome</keyword>
<feature type="non-terminal residue" evidence="1">
    <location>
        <position position="1"/>
    </location>
</feature>